<accession>A0A9N7TVD1</accession>
<evidence type="ECO:0000313" key="2">
    <source>
        <dbReference type="Proteomes" id="UP001153269"/>
    </source>
</evidence>
<dbReference type="Proteomes" id="UP001153269">
    <property type="component" value="Unassembled WGS sequence"/>
</dbReference>
<comment type="caution">
    <text evidence="1">The sequence shown here is derived from an EMBL/GenBank/DDBJ whole genome shotgun (WGS) entry which is preliminary data.</text>
</comment>
<sequence length="94" mass="10631">VNLHQWTPRCRSHPNFEKGTFVARQPRCQSRWCQSQSPRPSTRPFGISVETLSSEQVDVDSSTLYVIHPVVISLTSFQGVVLPPTNKHVVFIVT</sequence>
<keyword evidence="2" id="KW-1185">Reference proteome</keyword>
<organism evidence="1 2">
    <name type="scientific">Pleuronectes platessa</name>
    <name type="common">European plaice</name>
    <dbReference type="NCBI Taxonomy" id="8262"/>
    <lineage>
        <taxon>Eukaryota</taxon>
        <taxon>Metazoa</taxon>
        <taxon>Chordata</taxon>
        <taxon>Craniata</taxon>
        <taxon>Vertebrata</taxon>
        <taxon>Euteleostomi</taxon>
        <taxon>Actinopterygii</taxon>
        <taxon>Neopterygii</taxon>
        <taxon>Teleostei</taxon>
        <taxon>Neoteleostei</taxon>
        <taxon>Acanthomorphata</taxon>
        <taxon>Carangaria</taxon>
        <taxon>Pleuronectiformes</taxon>
        <taxon>Pleuronectoidei</taxon>
        <taxon>Pleuronectidae</taxon>
        <taxon>Pleuronectes</taxon>
    </lineage>
</organism>
<gene>
    <name evidence="1" type="ORF">PLEPLA_LOCUS7692</name>
</gene>
<dbReference type="AlphaFoldDB" id="A0A9N7TVD1"/>
<evidence type="ECO:0000313" key="1">
    <source>
        <dbReference type="EMBL" id="CAB1419841.1"/>
    </source>
</evidence>
<proteinExistence type="predicted"/>
<dbReference type="EMBL" id="CADEAL010000414">
    <property type="protein sequence ID" value="CAB1419841.1"/>
    <property type="molecule type" value="Genomic_DNA"/>
</dbReference>
<protein>
    <submittedName>
        <fullName evidence="1">Uncharacterized protein</fullName>
    </submittedName>
</protein>
<reference evidence="1" key="1">
    <citation type="submission" date="2020-03" db="EMBL/GenBank/DDBJ databases">
        <authorList>
            <person name="Weist P."/>
        </authorList>
    </citation>
    <scope>NUCLEOTIDE SEQUENCE</scope>
</reference>
<feature type="non-terminal residue" evidence="1">
    <location>
        <position position="1"/>
    </location>
</feature>
<name>A0A9N7TVD1_PLEPL</name>